<dbReference type="EMBL" id="LIIN01000044">
    <property type="protein sequence ID" value="KZX21319.1"/>
    <property type="molecule type" value="Genomic_DNA"/>
</dbReference>
<reference evidence="2 3" key="1">
    <citation type="submission" date="2015-08" db="EMBL/GenBank/DDBJ databases">
        <title>Draft Genome Sequence of Rathayibacter sp. Strain VKM Ac-2596 Isolated from Leaf Gall Induced by Plant-Parasitic Nematodes.</title>
        <authorList>
            <person name="Vasilenko O.V."/>
            <person name="Starodumova I.P."/>
            <person name="Tarlachkov S.V."/>
            <person name="Dorofeeva L.V."/>
            <person name="Evtushenko L.I."/>
        </authorList>
    </citation>
    <scope>NUCLEOTIDE SEQUENCE [LARGE SCALE GENOMIC DNA]</scope>
    <source>
        <strain evidence="2 3">VKM Ac-2596</strain>
    </source>
</reference>
<evidence type="ECO:0000313" key="2">
    <source>
        <dbReference type="EMBL" id="KZX21319.1"/>
    </source>
</evidence>
<sequence>MTEQNHSAAPSGESTTPGGIHRRTIVAGAAWSVPVVGAAVGAPLAAASTTPTNPRVEFLQSSYRADPCARLTGVRVRAFDGTATTPNANVTITLPGGFKFADGTTTKVVRTGADGTATLPAITVTSPDGTKSFSAAYGTAGATTNVVTDSSARGIWGVENGAARTFTRFPAVPVASTPQGYNYFVGPGGQLWYNNGTVADANNVSGIGQGAWQTTSPANHASVKLDNNRWWDVAGSNLQRPALGVASNYNALGNNYFTAPNGTNPDFVYSTVNGTFPFTVAGSPNKANAYDISGDGAVMTFYGNVNGTNGWWRVVNGAWGSITAIPNVPANATNLGYDFFQSGSNLYYKGTRVATQAPTSTEYPGIKAFMGTGNTPRINTRNPSGVWHSGNATNPWATPYPNVPSRSKPLGYNYFLDEDGNLWFGNSIVQTGVASATVAFSGIGDDNLVNLRLRDCPDQGRGVVGACRRLPGHAGREARANRASLPACASGRGRRG</sequence>
<keyword evidence="3" id="KW-1185">Reference proteome</keyword>
<comment type="caution">
    <text evidence="2">The sequence shown here is derived from an EMBL/GenBank/DDBJ whole genome shotgun (WGS) entry which is preliminary data.</text>
</comment>
<dbReference type="AlphaFoldDB" id="A0A162GHN4"/>
<proteinExistence type="predicted"/>
<feature type="region of interest" description="Disordered" evidence="1">
    <location>
        <begin position="1"/>
        <end position="20"/>
    </location>
</feature>
<feature type="compositionally biased region" description="Polar residues" evidence="1">
    <location>
        <begin position="1"/>
        <end position="17"/>
    </location>
</feature>
<dbReference type="InterPro" id="IPR006311">
    <property type="entry name" value="TAT_signal"/>
</dbReference>
<dbReference type="PROSITE" id="PS51318">
    <property type="entry name" value="TAT"/>
    <property type="match status" value="1"/>
</dbReference>
<evidence type="ECO:0000313" key="3">
    <source>
        <dbReference type="Proteomes" id="UP000076717"/>
    </source>
</evidence>
<accession>A0A162GHN4</accession>
<organism evidence="2 3">
    <name type="scientific">Rathayibacter tanaceti</name>
    <dbReference type="NCBI Taxonomy" id="1671680"/>
    <lineage>
        <taxon>Bacteria</taxon>
        <taxon>Bacillati</taxon>
        <taxon>Actinomycetota</taxon>
        <taxon>Actinomycetes</taxon>
        <taxon>Micrococcales</taxon>
        <taxon>Microbacteriaceae</taxon>
        <taxon>Rathayibacter</taxon>
    </lineage>
</organism>
<dbReference type="Proteomes" id="UP000076717">
    <property type="component" value="Unassembled WGS sequence"/>
</dbReference>
<protein>
    <submittedName>
        <fullName evidence="2">Uncharacterized protein</fullName>
    </submittedName>
</protein>
<gene>
    <name evidence="2" type="ORF">ACH61_01552</name>
</gene>
<name>A0A162GHN4_9MICO</name>
<dbReference type="RefSeq" id="WP_068210420.1">
    <property type="nucleotide sequence ID" value="NZ_LIIN01000044.1"/>
</dbReference>
<evidence type="ECO:0000256" key="1">
    <source>
        <dbReference type="SAM" id="MobiDB-lite"/>
    </source>
</evidence>